<evidence type="ECO:0000313" key="4">
    <source>
        <dbReference type="EMBL" id="NOU83005.1"/>
    </source>
</evidence>
<feature type="domain" description="DUF5643" evidence="3">
    <location>
        <begin position="265"/>
        <end position="371"/>
    </location>
</feature>
<name>A0ABX1YPL6_9BACL</name>
<dbReference type="Pfam" id="PF18705">
    <property type="entry name" value="DUF5643"/>
    <property type="match status" value="1"/>
</dbReference>
<dbReference type="Gene3D" id="2.60.40.1630">
    <property type="entry name" value="bacillus anthracis domain"/>
    <property type="match status" value="1"/>
</dbReference>
<organism evidence="4 5">
    <name type="scientific">Paenibacillus phytohabitans</name>
    <dbReference type="NCBI Taxonomy" id="2654978"/>
    <lineage>
        <taxon>Bacteria</taxon>
        <taxon>Bacillati</taxon>
        <taxon>Bacillota</taxon>
        <taxon>Bacilli</taxon>
        <taxon>Bacillales</taxon>
        <taxon>Paenibacillaceae</taxon>
        <taxon>Paenibacillus</taxon>
    </lineage>
</organism>
<keyword evidence="1" id="KW-0812">Transmembrane</keyword>
<comment type="caution">
    <text evidence="4">The sequence shown here is derived from an EMBL/GenBank/DDBJ whole genome shotgun (WGS) entry which is preliminary data.</text>
</comment>
<gene>
    <name evidence="4" type="ORF">GC101_29530</name>
</gene>
<keyword evidence="5" id="KW-1185">Reference proteome</keyword>
<dbReference type="Pfam" id="PF13786">
    <property type="entry name" value="DUF4179"/>
    <property type="match status" value="1"/>
</dbReference>
<proteinExistence type="predicted"/>
<reference evidence="4 5" key="1">
    <citation type="submission" date="2019-10" db="EMBL/GenBank/DDBJ databases">
        <title>Description of Paenibacillus terricola sp. nov.</title>
        <authorList>
            <person name="Carlier A."/>
            <person name="Qi S."/>
        </authorList>
    </citation>
    <scope>NUCLEOTIDE SEQUENCE [LARGE SCALE GENOMIC DNA]</scope>
    <source>
        <strain evidence="4 5">LMG 31459</strain>
    </source>
</reference>
<dbReference type="InterPro" id="IPR040680">
    <property type="entry name" value="DUF5643"/>
</dbReference>
<dbReference type="RefSeq" id="WP_171720263.1">
    <property type="nucleotide sequence ID" value="NZ_WHOB01000089.1"/>
</dbReference>
<keyword evidence="1" id="KW-1133">Transmembrane helix</keyword>
<sequence>MNHANWEEEELERIGRMVRDTPVQVDLEERIMNRYKDGQQRGTRTEPVGLCRRRGSVLRRGTGIVAAVLLLLFLLITGTEFISPTLAASIKQIPGMESIFRLAGDLGLRNADQQGLAAVQKPELSDTHDGLTLIVPEVLYDGIRVSLGIGRQTDVLEFRQGDVSDLMTDIKLSINGEDINTYGPLGSSGGGSFGPFLLRGKDADSRIIQFTDLQNQGGRAFPDDFELTLTIDVQGIQEPFVIKLPVQKKTYHSIIAEPLIRQSSGMIFTLDTVELTPITTRITTRLERPAGQPVDHKDFLGYDLVDDQGHVLREINGSTGWNATGGNVLIAAALFEPLQYKTDHITVKPFRILSIDTEGNQEKEYIPEFEVEVQVPVSLPDPVPSLAK</sequence>
<dbReference type="Proteomes" id="UP000596857">
    <property type="component" value="Unassembled WGS sequence"/>
</dbReference>
<evidence type="ECO:0000313" key="5">
    <source>
        <dbReference type="Proteomes" id="UP000596857"/>
    </source>
</evidence>
<dbReference type="EMBL" id="WHOB01000089">
    <property type="protein sequence ID" value="NOU83005.1"/>
    <property type="molecule type" value="Genomic_DNA"/>
</dbReference>
<keyword evidence="1" id="KW-0472">Membrane</keyword>
<evidence type="ECO:0000259" key="2">
    <source>
        <dbReference type="Pfam" id="PF13786"/>
    </source>
</evidence>
<feature type="domain" description="DUF4179" evidence="2">
    <location>
        <begin position="64"/>
        <end position="148"/>
    </location>
</feature>
<accession>A0ABX1YPL6</accession>
<feature type="transmembrane region" description="Helical" evidence="1">
    <location>
        <begin position="62"/>
        <end position="82"/>
    </location>
</feature>
<protein>
    <submittedName>
        <fullName evidence="4">DUF4179 domain-containing protein</fullName>
    </submittedName>
</protein>
<evidence type="ECO:0000256" key="1">
    <source>
        <dbReference type="SAM" id="Phobius"/>
    </source>
</evidence>
<evidence type="ECO:0000259" key="3">
    <source>
        <dbReference type="Pfam" id="PF18705"/>
    </source>
</evidence>
<dbReference type="InterPro" id="IPR025436">
    <property type="entry name" value="DUF4179"/>
</dbReference>